<dbReference type="InterPro" id="IPR046780">
    <property type="entry name" value="aBig_2"/>
</dbReference>
<gene>
    <name evidence="6" type="ORF">G8S53_00310</name>
</gene>
<dbReference type="Pfam" id="PF16472">
    <property type="entry name" value="DUF5050"/>
    <property type="match status" value="1"/>
</dbReference>
<protein>
    <submittedName>
        <fullName evidence="6">DUF5050 domain-containing protein</fullName>
    </submittedName>
</protein>
<organism evidence="6 7">
    <name type="scientific">Clostridium botulinum C</name>
    <dbReference type="NCBI Taxonomy" id="36828"/>
    <lineage>
        <taxon>Bacteria</taxon>
        <taxon>Bacillati</taxon>
        <taxon>Bacillota</taxon>
        <taxon>Clostridia</taxon>
        <taxon>Eubacteriales</taxon>
        <taxon>Clostridiaceae</taxon>
        <taxon>Clostridium</taxon>
    </lineage>
</organism>
<reference evidence="6" key="2">
    <citation type="journal article" date="2021" name="Microorganisms">
        <title>Extensive Genome Exploration of Clostridium botulinum Group III Field Strains.</title>
        <authorList>
            <person name="Fillo S."/>
            <person name="Giordani F."/>
            <person name="Tonon E."/>
            <person name="Drigo I."/>
            <person name="Anselmo A."/>
            <person name="Fortunato A."/>
            <person name="Lista F."/>
            <person name="Bano L."/>
        </authorList>
    </citation>
    <scope>NUCLEOTIDE SEQUENCE</scope>
    <source>
        <strain evidence="6">IZSVe-TV_9877_3_12</strain>
    </source>
</reference>
<dbReference type="InterPro" id="IPR053369">
    <property type="entry name" value="SrfA-induced_signal"/>
</dbReference>
<dbReference type="EMBL" id="JAAMYB010000001">
    <property type="protein sequence ID" value="MCD3193731.1"/>
    <property type="molecule type" value="Genomic_DNA"/>
</dbReference>
<reference evidence="6" key="1">
    <citation type="submission" date="2020-02" db="EMBL/GenBank/DDBJ databases">
        <authorList>
            <person name="Fillo S."/>
            <person name="Giordani F."/>
            <person name="Tonon E."/>
            <person name="Drigo I."/>
            <person name="Anselmo A."/>
            <person name="Fortunato A."/>
            <person name="Bano L."/>
            <person name="Lista F."/>
        </authorList>
    </citation>
    <scope>NUCLEOTIDE SEQUENCE</scope>
    <source>
        <strain evidence="6">IZSVe-TV_9877_3_12</strain>
    </source>
</reference>
<sequence length="1533" mass="173630">MKSKLKTGILSLTILSIVSCMPKITLAASDDIKDSECELRYRKDPVQENKEWKIKFNKELDSSSIYSDNVVLQDEDGKKIYASVSLDEKDKDKKTVIVKPNSRFKQGKKYSITVKKDGFKSKKDEKKIKKPVRMFFYIKNAYAGLPYENGMIVVRDMAYSIDYLAKNSKLKNEILNDSYAIYYCYSSTQQKIKNIFGNIEMNKDDIHKHYDKMTYVGANGERIVYNWNNKELEYEIIDPVVNTEITVNSDAKVMMVKVKNVEGIDNAVYFKLAHSNDVKRIGETMVFTSKNLVEPISILDYNKNVVATGILNTHFANERTTKLKLINNVNKGSEYGNINNNGYVAENASGYIFYNNTGDRNNLYKLDGNGVFNNAIAYDNAQYINVIDDWVFYSNYSDKGKLYRIKEDGTEKRKLCDDMASYINISGDWIYYCNHSDGGKIYKIRLDGSGRSKITPTFNHETAYLNVVGDWIYFTDVTDKHRPYIINIDGTYIAKLSDEWADTIQIVGDWVYYSSNNGVLSKVKKDGSGQIIPIKGQAREFDKGFHLNVVGNWIFYSNYLDSGRLYKIRTDGSGDKKKLTNDTVDYINIVGNYIYYTSKGKLFRLPINTDGNIKPEQISKNNGTHNIIQMDDQKVIVSYSDVNMKIADLEDKYLPEKVPGIKDDNTMHQFSVNWDKKNVSVRNGVRVYTGDVVGYNRKIKLELIIPSEMLNEMNTINIYINAEKNSDVIKVENEFDNNLTAFPPKLNEGDIVSVYDDEGCKKLLGKANVIRDGEKNVATIQRVNLDKYAERSVWITVTRKGKVESKPTEIKRSNIPLIGKVEDRDDPSNFNFYDNGLGLGVDGRDFSITDWKAAGNMSDSRYDVYIMPSSGRLDVSKDDAEVKATIRAGERWTGDSTIKTDSKKGNLRKGKYSLFVVGKFKGEASCDNRGKKPIVKGKMSSNPGVLDVEEEVLPKNIEIRTRGSVQRGQDIVLNSAPKEGEYVWLIPVNIGKNTLKKNDPIAINKNNELRENMKKLISETEDWLSQKSDKWPLLFNDVNETYSGDENAKKIIRELGIACLRGDGVKNVIKAPSGMDPNNPYYVDVEYKLITVNKVGSIGLSRNRITVDNKPPKMFNEFTEKLVINEDKKPEDSFKAKVIDEGNSIETVNDSICVYIVQAGAESNNKDELDNAVRQKAGKMIKVAKGVPYTFNLNGLEAITKHDYEYYYKPKNLKNYKVFAMDEAGNISNITCFNIIVDTDKLNKLIETSDYVTKNLAALNEEQEKTLKPILDRAKDTLLNAGKKMQRDIDIMANQLEGTMEKVGIPVPSYVGNPGYKQTSQRVLKAVVNGLYLKQNNTYVKDGSIVSSNLQLDRQYSLDPKVRIEWSSSDESSINRSGVVTRAGRDKKVTLTAKIYYDGSGVIKQKQFTVTVAGIDIEAKITNASFENGKIVVNFIRPENVDFVKSYALLTSSRILNQSDISKDIVEKNGITIGTANSNSRFELKKDIDGNELKPGTYYVYTITFSKKEGDFVLSPYKTIVIKKEDLNKYKIK</sequence>
<comment type="caution">
    <text evidence="6">The sequence shown here is derived from an EMBL/GenBank/DDBJ whole genome shotgun (WGS) entry which is preliminary data.</text>
</comment>
<dbReference type="Pfam" id="PF13205">
    <property type="entry name" value="Big_5"/>
    <property type="match status" value="1"/>
</dbReference>
<evidence type="ECO:0000259" key="3">
    <source>
        <dbReference type="Pfam" id="PF13205"/>
    </source>
</evidence>
<dbReference type="PANTHER" id="PTHR32256">
    <property type="match status" value="1"/>
</dbReference>
<dbReference type="RefSeq" id="WP_198091100.1">
    <property type="nucleotide sequence ID" value="NZ_JAAMYB010000001.1"/>
</dbReference>
<dbReference type="SUPFAM" id="SSF69304">
    <property type="entry name" value="Tricorn protease N-terminal domain"/>
    <property type="match status" value="1"/>
</dbReference>
<proteinExistence type="predicted"/>
<evidence type="ECO:0000313" key="6">
    <source>
        <dbReference type="EMBL" id="MCD3193731.1"/>
    </source>
</evidence>
<feature type="domain" description="SbsA Ig-like" evidence="3">
    <location>
        <begin position="46"/>
        <end position="131"/>
    </location>
</feature>
<name>A0A9Q3V784_CLOBO</name>
<dbReference type="Gene3D" id="2.60.40.1220">
    <property type="match status" value="1"/>
</dbReference>
<dbReference type="Proteomes" id="UP000813637">
    <property type="component" value="Unassembled WGS sequence"/>
</dbReference>
<dbReference type="InterPro" id="IPR032485">
    <property type="entry name" value="LRP1-like_beta_prop"/>
</dbReference>
<dbReference type="PROSITE" id="PS51257">
    <property type="entry name" value="PROKAR_LIPOPROTEIN"/>
    <property type="match status" value="1"/>
</dbReference>
<evidence type="ECO:0000256" key="1">
    <source>
        <dbReference type="ARBA" id="ARBA00022729"/>
    </source>
</evidence>
<feature type="chain" id="PRO_5040134516" evidence="2">
    <location>
        <begin position="28"/>
        <end position="1533"/>
    </location>
</feature>
<dbReference type="InterPro" id="IPR014755">
    <property type="entry name" value="Cu-Rt/internalin_Ig-like"/>
</dbReference>
<dbReference type="PANTHER" id="PTHR32256:SF17">
    <property type="entry name" value="EGF-LIKE DOMAIN-CONTAINING PROTEIN"/>
    <property type="match status" value="1"/>
</dbReference>
<dbReference type="Pfam" id="PF20578">
    <property type="entry name" value="aBig_2"/>
    <property type="match status" value="1"/>
</dbReference>
<evidence type="ECO:0000256" key="2">
    <source>
        <dbReference type="SAM" id="SignalP"/>
    </source>
</evidence>
<evidence type="ECO:0000313" key="7">
    <source>
        <dbReference type="Proteomes" id="UP000813637"/>
    </source>
</evidence>
<accession>A0A9Q3V784</accession>
<feature type="domain" description="Atrophied bacterial Ig" evidence="5">
    <location>
        <begin position="1345"/>
        <end position="1412"/>
    </location>
</feature>
<keyword evidence="1 2" id="KW-0732">Signal</keyword>
<feature type="signal peptide" evidence="2">
    <location>
        <begin position="1"/>
        <end position="27"/>
    </location>
</feature>
<dbReference type="InterPro" id="IPR011042">
    <property type="entry name" value="6-blade_b-propeller_TolB-like"/>
</dbReference>
<evidence type="ECO:0000259" key="4">
    <source>
        <dbReference type="Pfam" id="PF16472"/>
    </source>
</evidence>
<dbReference type="InterPro" id="IPR032812">
    <property type="entry name" value="SbsA_Ig"/>
</dbReference>
<dbReference type="Gene3D" id="2.120.10.30">
    <property type="entry name" value="TolB, C-terminal domain"/>
    <property type="match status" value="1"/>
</dbReference>
<evidence type="ECO:0000259" key="5">
    <source>
        <dbReference type="Pfam" id="PF20578"/>
    </source>
</evidence>
<feature type="domain" description="Prolow-density lipoprotein receptor-related protein 1-like beta-propeller" evidence="4">
    <location>
        <begin position="334"/>
        <end position="601"/>
    </location>
</feature>